<dbReference type="HAMAP" id="MF_00129">
    <property type="entry name" value="MnmG_GidA"/>
    <property type="match status" value="1"/>
</dbReference>
<dbReference type="InterPro" id="IPR036188">
    <property type="entry name" value="FAD/NAD-bd_sf"/>
</dbReference>
<evidence type="ECO:0000256" key="7">
    <source>
        <dbReference type="ARBA" id="ARBA00022827"/>
    </source>
</evidence>
<feature type="binding site" evidence="11">
    <location>
        <begin position="287"/>
        <end position="301"/>
    </location>
    <ligand>
        <name>NAD(+)</name>
        <dbReference type="ChEBI" id="CHEBI:57540"/>
    </ligand>
</feature>
<dbReference type="InterPro" id="IPR020595">
    <property type="entry name" value="MnmG-rel_CS"/>
</dbReference>
<dbReference type="GO" id="GO:0002098">
    <property type="term" value="P:tRNA wobble uridine modification"/>
    <property type="evidence" value="ECO:0007669"/>
    <property type="project" value="InterPro"/>
</dbReference>
<comment type="similarity">
    <text evidence="3 11">Belongs to the MnmG family.</text>
</comment>
<evidence type="ECO:0000256" key="9">
    <source>
        <dbReference type="ARBA" id="ARBA00025948"/>
    </source>
</evidence>
<dbReference type="KEGG" id="mmab:HQ865_21685"/>
<organism evidence="13 14">
    <name type="scientific">Mucilaginibacter mali</name>
    <dbReference type="NCBI Taxonomy" id="2740462"/>
    <lineage>
        <taxon>Bacteria</taxon>
        <taxon>Pseudomonadati</taxon>
        <taxon>Bacteroidota</taxon>
        <taxon>Sphingobacteriia</taxon>
        <taxon>Sphingobacteriales</taxon>
        <taxon>Sphingobacteriaceae</taxon>
        <taxon>Mucilaginibacter</taxon>
    </lineage>
</organism>
<dbReference type="Gene3D" id="1.10.150.570">
    <property type="entry name" value="GidA associated domain, C-terminal subdomain"/>
    <property type="match status" value="1"/>
</dbReference>
<comment type="function">
    <text evidence="2 11">NAD-binding protein involved in the addition of a carboxymethylaminomethyl (cmnm) group at the wobble position (U34) of certain tRNAs, forming tRNA-cmnm(5)s(2)U34.</text>
</comment>
<dbReference type="SUPFAM" id="SSF51905">
    <property type="entry name" value="FAD/NAD(P)-binding domain"/>
    <property type="match status" value="1"/>
</dbReference>
<proteinExistence type="inferred from homology"/>
<dbReference type="AlphaFoldDB" id="A0A7D4UQ89"/>
<feature type="binding site" evidence="11">
    <location>
        <begin position="28"/>
        <end position="33"/>
    </location>
    <ligand>
        <name>FAD</name>
        <dbReference type="ChEBI" id="CHEBI:57692"/>
    </ligand>
</feature>
<dbReference type="FunFam" id="1.10.150.570:FF:000001">
    <property type="entry name" value="tRNA uridine 5-carboxymethylaminomethyl modification enzyme MnmG"/>
    <property type="match status" value="1"/>
</dbReference>
<dbReference type="InterPro" id="IPR026904">
    <property type="entry name" value="MnmG_C"/>
</dbReference>
<dbReference type="InterPro" id="IPR040131">
    <property type="entry name" value="MnmG_N"/>
</dbReference>
<dbReference type="PROSITE" id="PS01281">
    <property type="entry name" value="GIDA_2"/>
    <property type="match status" value="1"/>
</dbReference>
<dbReference type="GO" id="GO:0030488">
    <property type="term" value="P:tRNA methylation"/>
    <property type="evidence" value="ECO:0007669"/>
    <property type="project" value="TreeGrafter"/>
</dbReference>
<dbReference type="InterPro" id="IPR044920">
    <property type="entry name" value="MnmG_C_subdom_sf"/>
</dbReference>
<gene>
    <name evidence="11 13" type="primary">mnmG</name>
    <name evidence="11" type="synonym">gidA</name>
    <name evidence="13" type="ORF">HQ865_21685</name>
</gene>
<keyword evidence="5 11" id="KW-0285">Flavoprotein</keyword>
<accession>A0A7D4UQ89</accession>
<dbReference type="NCBIfam" id="TIGR00136">
    <property type="entry name" value="mnmG_gidA"/>
    <property type="match status" value="1"/>
</dbReference>
<evidence type="ECO:0000259" key="12">
    <source>
        <dbReference type="SMART" id="SM01228"/>
    </source>
</evidence>
<evidence type="ECO:0000256" key="8">
    <source>
        <dbReference type="ARBA" id="ARBA00023027"/>
    </source>
</evidence>
<dbReference type="PANTHER" id="PTHR11806">
    <property type="entry name" value="GLUCOSE INHIBITED DIVISION PROTEIN A"/>
    <property type="match status" value="1"/>
</dbReference>
<evidence type="ECO:0000256" key="4">
    <source>
        <dbReference type="ARBA" id="ARBA00020461"/>
    </source>
</evidence>
<dbReference type="PANTHER" id="PTHR11806:SF0">
    <property type="entry name" value="PROTEIN MTO1 HOMOLOG, MITOCHONDRIAL"/>
    <property type="match status" value="1"/>
</dbReference>
<dbReference type="InterPro" id="IPR049312">
    <property type="entry name" value="GIDA_C_N"/>
</dbReference>
<keyword evidence="7 11" id="KW-0274">FAD</keyword>
<evidence type="ECO:0000256" key="6">
    <source>
        <dbReference type="ARBA" id="ARBA00022694"/>
    </source>
</evidence>
<keyword evidence="8 11" id="KW-0520">NAD</keyword>
<dbReference type="InterPro" id="IPR002218">
    <property type="entry name" value="MnmG-rel"/>
</dbReference>
<evidence type="ECO:0000313" key="13">
    <source>
        <dbReference type="EMBL" id="QKJ32260.1"/>
    </source>
</evidence>
<protein>
    <recommendedName>
        <fullName evidence="4 11">tRNA uridine 5-carboxymethylaminomethyl modification enzyme MnmG</fullName>
    </recommendedName>
    <alternativeName>
        <fullName evidence="10 11">Glucose-inhibited division protein A</fullName>
    </alternativeName>
</protein>
<comment type="caution">
    <text evidence="11">Lacks conserved residue(s) required for the propagation of feature annotation.</text>
</comment>
<name>A0A7D4UQ89_9SPHI</name>
<evidence type="ECO:0000313" key="14">
    <source>
        <dbReference type="Proteomes" id="UP000505355"/>
    </source>
</evidence>
<dbReference type="GO" id="GO:0050660">
    <property type="term" value="F:flavin adenine dinucleotide binding"/>
    <property type="evidence" value="ECO:0007669"/>
    <property type="project" value="UniProtKB-UniRule"/>
</dbReference>
<dbReference type="GO" id="GO:0005829">
    <property type="term" value="C:cytosol"/>
    <property type="evidence" value="ECO:0007669"/>
    <property type="project" value="TreeGrafter"/>
</dbReference>
<dbReference type="Proteomes" id="UP000505355">
    <property type="component" value="Chromosome"/>
</dbReference>
<keyword evidence="14" id="KW-1185">Reference proteome</keyword>
<evidence type="ECO:0000256" key="3">
    <source>
        <dbReference type="ARBA" id="ARBA00007653"/>
    </source>
</evidence>
<dbReference type="Gene3D" id="3.50.50.60">
    <property type="entry name" value="FAD/NAD(P)-binding domain"/>
    <property type="match status" value="2"/>
</dbReference>
<dbReference type="InterPro" id="IPR004416">
    <property type="entry name" value="MnmG"/>
</dbReference>
<dbReference type="Pfam" id="PF13932">
    <property type="entry name" value="SAM_GIDA_C"/>
    <property type="match status" value="1"/>
</dbReference>
<dbReference type="FunFam" id="3.50.50.60:FF:000002">
    <property type="entry name" value="tRNA uridine 5-carboxymethylaminomethyl modification enzyme MnmG"/>
    <property type="match status" value="1"/>
</dbReference>
<sequence>MVKTIKLNVPRGTKEVKVFKKYDVIVVGAGHAGCEAAAAAANMGSSVLLITMNMGTIAQMSCNPAMGGVAKGQIVREIDAMGGYSGIITDKSTIQFRMLNLSKGPAMWSPRAQTDRMRFAEEWRIALERTPNVDFWQDMVSSLIIKNNTVVGVKTSIGVEIEGSAVVLTNGTFLNGLIHIGEKRFGGGRTGEKAATGLTEQLVTLGFEAGRMKTGTPPRVDGRSLNYSLMEEQWGDQDAGKFSYTDTEISKDQRCCWITYTNLNVHDTLKEGFEKSPMFTGRIKGLGPRYCPSIEDKINRFAERDRHQIFVEPEGWNTCEIYVNGFSTSLPEDVQYRALIQIPGFENAKMFRPGYAIEYDYFPPTQLDLTLETKLISNLFFAGQINGTTGYEEAGSQGMIAGINVHQKVHDKHELILKRSESYIGVLIDDLVTKGTEEPYRMFTSRAEHRLLLRQDNADIRLSPIGHQLGLISDERLEKVNQKIKNSDDLVAHTKKTSIGMTEVNGLLEELGTSAITQAAKLFNLLSRPQVSFNDLRRADNNLAELLSNYDKETIEQAEIKIKYESYFEKENEIVEKMKKMEDKSIDPDFNYQTLVSLSKEAREKLVRIKPRTLGQASRISGVSPSDISVLMVHMSK</sequence>
<reference evidence="13 14" key="1">
    <citation type="submission" date="2020-05" db="EMBL/GenBank/DDBJ databases">
        <title>Mucilaginibacter mali sp. nov.</title>
        <authorList>
            <person name="Kim H.S."/>
            <person name="Lee K.C."/>
            <person name="Suh M.K."/>
            <person name="Kim J.-S."/>
            <person name="Han K.-I."/>
            <person name="Eom M.K."/>
            <person name="Shin Y.K."/>
            <person name="Lee J.-S."/>
        </authorList>
    </citation>
    <scope>NUCLEOTIDE SEQUENCE [LARGE SCALE GENOMIC DNA]</scope>
    <source>
        <strain evidence="13 14">G2-14</strain>
    </source>
</reference>
<evidence type="ECO:0000256" key="2">
    <source>
        <dbReference type="ARBA" id="ARBA00003717"/>
    </source>
</evidence>
<keyword evidence="6 11" id="KW-0819">tRNA processing</keyword>
<keyword evidence="11" id="KW-0963">Cytoplasm</keyword>
<dbReference type="Pfam" id="PF21680">
    <property type="entry name" value="GIDA_C_1st"/>
    <property type="match status" value="1"/>
</dbReference>
<feature type="domain" description="tRNA uridine 5-carboxymethylaminomethyl modification enzyme C-terminal subdomain" evidence="12">
    <location>
        <begin position="562"/>
        <end position="633"/>
    </location>
</feature>
<dbReference type="SMART" id="SM01228">
    <property type="entry name" value="GIDA_assoc_3"/>
    <property type="match status" value="1"/>
</dbReference>
<dbReference type="PROSITE" id="PS01280">
    <property type="entry name" value="GIDA_1"/>
    <property type="match status" value="1"/>
</dbReference>
<dbReference type="Pfam" id="PF01134">
    <property type="entry name" value="GIDA"/>
    <property type="match status" value="1"/>
</dbReference>
<evidence type="ECO:0000256" key="1">
    <source>
        <dbReference type="ARBA" id="ARBA00001974"/>
    </source>
</evidence>
<evidence type="ECO:0000256" key="11">
    <source>
        <dbReference type="HAMAP-Rule" id="MF_00129"/>
    </source>
</evidence>
<comment type="subcellular location">
    <subcellularLocation>
        <location evidence="11">Cytoplasm</location>
    </subcellularLocation>
</comment>
<dbReference type="Gene3D" id="1.10.10.1800">
    <property type="entry name" value="tRNA uridine 5-carboxymethylaminomethyl modification enzyme MnmG/GidA"/>
    <property type="match status" value="1"/>
</dbReference>
<evidence type="ECO:0000256" key="10">
    <source>
        <dbReference type="ARBA" id="ARBA00031800"/>
    </source>
</evidence>
<comment type="cofactor">
    <cofactor evidence="1 11">
        <name>FAD</name>
        <dbReference type="ChEBI" id="CHEBI:57692"/>
    </cofactor>
</comment>
<dbReference type="InterPro" id="IPR047001">
    <property type="entry name" value="MnmG_C_subdom"/>
</dbReference>
<comment type="subunit">
    <text evidence="9 11">Homodimer. Heterotetramer of two MnmE and two MnmG subunits.</text>
</comment>
<dbReference type="EMBL" id="CP054139">
    <property type="protein sequence ID" value="QKJ32260.1"/>
    <property type="molecule type" value="Genomic_DNA"/>
</dbReference>
<evidence type="ECO:0000256" key="5">
    <source>
        <dbReference type="ARBA" id="ARBA00022630"/>
    </source>
</evidence>